<dbReference type="InterPro" id="IPR005135">
    <property type="entry name" value="Endo/exonuclease/phosphatase"/>
</dbReference>
<dbReference type="EMBL" id="BGPR01015174">
    <property type="protein sequence ID" value="GBN68273.1"/>
    <property type="molecule type" value="Genomic_DNA"/>
</dbReference>
<keyword evidence="4" id="KW-1185">Reference proteome</keyword>
<accession>A0A4Y2QY28</accession>
<dbReference type="Gene3D" id="3.60.10.10">
    <property type="entry name" value="Endonuclease/exonuclease/phosphatase"/>
    <property type="match status" value="1"/>
</dbReference>
<dbReference type="Gene3D" id="3.30.420.10">
    <property type="entry name" value="Ribonuclease H-like superfamily/Ribonuclease H"/>
    <property type="match status" value="1"/>
</dbReference>
<evidence type="ECO:0000259" key="1">
    <source>
        <dbReference type="PROSITE" id="PS50878"/>
    </source>
</evidence>
<feature type="domain" description="RNase H type-1" evidence="2">
    <location>
        <begin position="1106"/>
        <end position="1238"/>
    </location>
</feature>
<dbReference type="GO" id="GO:0042575">
    <property type="term" value="C:DNA polymerase complex"/>
    <property type="evidence" value="ECO:0007669"/>
    <property type="project" value="UniProtKB-ARBA"/>
</dbReference>
<evidence type="ECO:0000259" key="2">
    <source>
        <dbReference type="PROSITE" id="PS50879"/>
    </source>
</evidence>
<dbReference type="InterPro" id="IPR036691">
    <property type="entry name" value="Endo/exonu/phosph_ase_sf"/>
</dbReference>
<dbReference type="PROSITE" id="PS50878">
    <property type="entry name" value="RT_POL"/>
    <property type="match status" value="1"/>
</dbReference>
<dbReference type="InterPro" id="IPR012337">
    <property type="entry name" value="RNaseH-like_sf"/>
</dbReference>
<gene>
    <name evidence="3" type="primary">R1A1-elementORF2_657</name>
    <name evidence="3" type="ORF">AVEN_262338_1</name>
</gene>
<dbReference type="GO" id="GO:0004523">
    <property type="term" value="F:RNA-DNA hybrid ribonuclease activity"/>
    <property type="evidence" value="ECO:0007669"/>
    <property type="project" value="InterPro"/>
</dbReference>
<dbReference type="Pfam" id="PF14529">
    <property type="entry name" value="Exo_endo_phos_2"/>
    <property type="match status" value="1"/>
</dbReference>
<dbReference type="SUPFAM" id="SSF56219">
    <property type="entry name" value="DNase I-like"/>
    <property type="match status" value="1"/>
</dbReference>
<comment type="caution">
    <text evidence="3">The sequence shown here is derived from an EMBL/GenBank/DDBJ whole genome shotgun (WGS) entry which is preliminary data.</text>
</comment>
<reference evidence="3 4" key="1">
    <citation type="journal article" date="2019" name="Sci. Rep.">
        <title>Orb-weaving spider Araneus ventricosus genome elucidates the spidroin gene catalogue.</title>
        <authorList>
            <person name="Kono N."/>
            <person name="Nakamura H."/>
            <person name="Ohtoshi R."/>
            <person name="Moran D.A.P."/>
            <person name="Shinohara A."/>
            <person name="Yoshida Y."/>
            <person name="Fujiwara M."/>
            <person name="Mori M."/>
            <person name="Tomita M."/>
            <person name="Arakawa K."/>
        </authorList>
    </citation>
    <scope>NUCLEOTIDE SEQUENCE [LARGE SCALE GENOMIC DNA]</scope>
</reference>
<dbReference type="PROSITE" id="PS50879">
    <property type="entry name" value="RNASE_H_1"/>
    <property type="match status" value="1"/>
</dbReference>
<dbReference type="Pfam" id="PF00078">
    <property type="entry name" value="RVT_1"/>
    <property type="match status" value="1"/>
</dbReference>
<dbReference type="InterPro" id="IPR000477">
    <property type="entry name" value="RT_dom"/>
</dbReference>
<dbReference type="GO" id="GO:0071897">
    <property type="term" value="P:DNA biosynthetic process"/>
    <property type="evidence" value="ECO:0007669"/>
    <property type="project" value="UniProtKB-ARBA"/>
</dbReference>
<feature type="domain" description="Reverse transcriptase" evidence="1">
    <location>
        <begin position="673"/>
        <end position="946"/>
    </location>
</feature>
<organism evidence="3 4">
    <name type="scientific">Araneus ventricosus</name>
    <name type="common">Orbweaver spider</name>
    <name type="synonym">Epeira ventricosa</name>
    <dbReference type="NCBI Taxonomy" id="182803"/>
    <lineage>
        <taxon>Eukaryota</taxon>
        <taxon>Metazoa</taxon>
        <taxon>Ecdysozoa</taxon>
        <taxon>Arthropoda</taxon>
        <taxon>Chelicerata</taxon>
        <taxon>Arachnida</taxon>
        <taxon>Araneae</taxon>
        <taxon>Araneomorphae</taxon>
        <taxon>Entelegynae</taxon>
        <taxon>Araneoidea</taxon>
        <taxon>Araneidae</taxon>
        <taxon>Araneus</taxon>
    </lineage>
</organism>
<dbReference type="InterPro" id="IPR043502">
    <property type="entry name" value="DNA/RNA_pol_sf"/>
</dbReference>
<dbReference type="CDD" id="cd01650">
    <property type="entry name" value="RT_nLTR_like"/>
    <property type="match status" value="1"/>
</dbReference>
<proteinExistence type="predicted"/>
<dbReference type="InterPro" id="IPR002156">
    <property type="entry name" value="RNaseH_domain"/>
</dbReference>
<dbReference type="OrthoDB" id="6437248at2759"/>
<dbReference type="CDD" id="cd09276">
    <property type="entry name" value="Rnase_HI_RT_non_LTR"/>
    <property type="match status" value="1"/>
</dbReference>
<sequence>MVASRPIRDAGVVLVTETKPMTETLRQAIESCPAVADKVSVRTPKGRVPHIIVYNVSVGKYATRDKEERWIRRLRKGNTLPEGEISVRFRRKAKNGTEDWILALAPEVFKGIPKQGRLNHGFSSLRYREFLEPTRCFKCQRFGYMKSQCPDIAGPDYCTKCTGRHAPKDCKAKRPTCRNCAEYNSKLPPDTQVANGWRFLQANLGRSRPATGEIPTFRTGPHDIYLLQEPYTVNGSLAGTKLGWRAIHAQGGKAAILVSNQALDVIELVKTVNIVGVQISDRTLSVAVFSIYFPPSSNKTELVAQLSATLTGLRSSCVLIGGDINMRHQLWGPRVSDHRSSDEGLPFVDFVIKHGLNIWNDPNSDPTFHTTRVQTWSDVTVASAALDFAAHTWQVTTRTLSDHNYLEYNLGEQDVTERVPRFNLNRFRLNKVARKIAGIEPTLLDQLQRSESPEDLDRFVLALTATIQEVCATYLKFTKPRPKTVPWWDAELETLRNKTCALKRRFHRALDPTVKAIKKAEFRICHAKFRRMLSIKRDKSWSEFCREVSSLNEYALPYKICANKVRRPLVIGSIQVGGRPCTSLRQSIEQIVRVLFPSDDEVLTESREQQARRLFVESYDSTNRDPHFTKTEVWSALKQSKRRKAPGLDRLQYEVIVAINNKSPRLLVSLFNRCLDIGHFPRPWKCAKLVLLNKPGKDTSDPRAYRPICLLSAMSKVLDKLVSQRILYHYHSNNLLNPLQHGFRTGKSCETAGFELREVVLERVRQNQGVCMISLDVAGAFDNVSWVSILYQLGEAACPLNIFRLVRSYLRNRSVCYETQVTRVVHEVNRGCPQGSCSCPLFWNIVADSLLNLTFPRNTYVQAYADDLFLVVWGHNESRIAERGREAMSIIEEWGELNGLRFSPQKTCMLPITYRRRLSIANPPVVELYGQPIRAVSELKYFGVIWDSGLTFHSHFKDRKAAVDTLSYRLTLTVCKWFSKQPRLLKRIYIGALESKLLFGHGTWGRRLKLKTFCEYLNVVQRRPLLAMTKAYRTSSTNSLQVLAGVPPLDLRAIETYATFLILRAHQDITVYSEEFSWEDYVQMESPYLTHPASKTGVGFDWKEPKGEGLEIFTDGSGINDRVGAAMVVLYFGQLIHSERVRLGDNCTVYQAELIGLRLAAEFVLTLTTTRRVNVYSDSRSALQSVADPSNTHPLVGEVRRLLLRARSERGVFLHWVKAHVGYHGNELADAAAKEATDRPSVSIELPVSSSRFKCKLRRIIVQAWQDHWDYSPYKGRFTRSIIPKVSLKTHFWGEIAELFTGHGRFPAHLFRFGIGDTDRCACGAVGDAKHYMVSCPLTLNLRARLRFNPLDLSTVVRECNLPVLGELGRRVRAFLQHLRRS</sequence>
<dbReference type="GO" id="GO:0003676">
    <property type="term" value="F:nucleic acid binding"/>
    <property type="evidence" value="ECO:0007669"/>
    <property type="project" value="InterPro"/>
</dbReference>
<evidence type="ECO:0008006" key="5">
    <source>
        <dbReference type="Google" id="ProtNLM"/>
    </source>
</evidence>
<evidence type="ECO:0000313" key="3">
    <source>
        <dbReference type="EMBL" id="GBN68273.1"/>
    </source>
</evidence>
<name>A0A4Y2QY28_ARAVE</name>
<dbReference type="Pfam" id="PF00075">
    <property type="entry name" value="RNase_H"/>
    <property type="match status" value="1"/>
</dbReference>
<dbReference type="SUPFAM" id="SSF56672">
    <property type="entry name" value="DNA/RNA polymerases"/>
    <property type="match status" value="1"/>
</dbReference>
<dbReference type="Proteomes" id="UP000499080">
    <property type="component" value="Unassembled WGS sequence"/>
</dbReference>
<dbReference type="SUPFAM" id="SSF53098">
    <property type="entry name" value="Ribonuclease H-like"/>
    <property type="match status" value="1"/>
</dbReference>
<evidence type="ECO:0000313" key="4">
    <source>
        <dbReference type="Proteomes" id="UP000499080"/>
    </source>
</evidence>
<protein>
    <recommendedName>
        <fullName evidence="5">Retrovirus-related Pol polyprotein from type-1 retrotransposable element R1</fullName>
    </recommendedName>
</protein>
<dbReference type="InterPro" id="IPR036397">
    <property type="entry name" value="RNaseH_sf"/>
</dbReference>
<dbReference type="PANTHER" id="PTHR19446">
    <property type="entry name" value="REVERSE TRANSCRIPTASES"/>
    <property type="match status" value="1"/>
</dbReference>